<dbReference type="Pfam" id="PF13966">
    <property type="entry name" value="zf-RVT"/>
    <property type="match status" value="1"/>
</dbReference>
<keyword evidence="3" id="KW-1185">Reference proteome</keyword>
<dbReference type="InterPro" id="IPR026960">
    <property type="entry name" value="RVT-Znf"/>
</dbReference>
<reference evidence="2 3" key="1">
    <citation type="journal article" date="2024" name="G3 (Bethesda)">
        <title>Genome assembly of Hibiscus sabdariffa L. provides insights into metabolisms of medicinal natural products.</title>
        <authorList>
            <person name="Kim T."/>
        </authorList>
    </citation>
    <scope>NUCLEOTIDE SEQUENCE [LARGE SCALE GENOMIC DNA]</scope>
    <source>
        <strain evidence="2">TK-2024</strain>
        <tissue evidence="2">Old leaves</tissue>
    </source>
</reference>
<feature type="domain" description="Reverse transcriptase zinc-binding" evidence="1">
    <location>
        <begin position="2"/>
        <end position="48"/>
    </location>
</feature>
<organism evidence="2 3">
    <name type="scientific">Hibiscus sabdariffa</name>
    <name type="common">roselle</name>
    <dbReference type="NCBI Taxonomy" id="183260"/>
    <lineage>
        <taxon>Eukaryota</taxon>
        <taxon>Viridiplantae</taxon>
        <taxon>Streptophyta</taxon>
        <taxon>Embryophyta</taxon>
        <taxon>Tracheophyta</taxon>
        <taxon>Spermatophyta</taxon>
        <taxon>Magnoliopsida</taxon>
        <taxon>eudicotyledons</taxon>
        <taxon>Gunneridae</taxon>
        <taxon>Pentapetalae</taxon>
        <taxon>rosids</taxon>
        <taxon>malvids</taxon>
        <taxon>Malvales</taxon>
        <taxon>Malvaceae</taxon>
        <taxon>Malvoideae</taxon>
        <taxon>Hibiscus</taxon>
    </lineage>
</organism>
<protein>
    <recommendedName>
        <fullName evidence="1">Reverse transcriptase zinc-binding domain-containing protein</fullName>
    </recommendedName>
</protein>
<accession>A0ABR2SZS4</accession>
<dbReference type="PANTHER" id="PTHR33116:SF84">
    <property type="entry name" value="RNA-DIRECTED DNA POLYMERASE"/>
    <property type="match status" value="1"/>
</dbReference>
<name>A0ABR2SZS4_9ROSI</name>
<dbReference type="PANTHER" id="PTHR33116">
    <property type="entry name" value="REVERSE TRANSCRIPTASE ZINC-BINDING DOMAIN-CONTAINING PROTEIN-RELATED-RELATED"/>
    <property type="match status" value="1"/>
</dbReference>
<evidence type="ECO:0000313" key="2">
    <source>
        <dbReference type="EMBL" id="KAK9030733.1"/>
    </source>
</evidence>
<dbReference type="Proteomes" id="UP001396334">
    <property type="component" value="Unassembled WGS sequence"/>
</dbReference>
<evidence type="ECO:0000313" key="3">
    <source>
        <dbReference type="Proteomes" id="UP001396334"/>
    </source>
</evidence>
<comment type="caution">
    <text evidence="2">The sequence shown here is derived from an EMBL/GenBank/DDBJ whole genome shotgun (WGS) entry which is preliminary data.</text>
</comment>
<gene>
    <name evidence="2" type="ORF">V6N11_032146</name>
</gene>
<sequence length="149" mass="17461">MAILNRLPTRDRLLGFGLEVEGDCVLCESNSETRGHIFFQCEYSKLVWQSLLQACQIHRVVMDWNRELEWASAMRGRSFDSMTFRLIWNCFVYSIWRERNCRIFSGAHCTGQDLIVHVKEIVKLKLLSMLHNGNRTINMDFCIAWGIDV</sequence>
<evidence type="ECO:0000259" key="1">
    <source>
        <dbReference type="Pfam" id="PF13966"/>
    </source>
</evidence>
<proteinExistence type="predicted"/>
<dbReference type="EMBL" id="JBBPBN010000010">
    <property type="protein sequence ID" value="KAK9030733.1"/>
    <property type="molecule type" value="Genomic_DNA"/>
</dbReference>